<dbReference type="STRING" id="74649.A0A2P6SH82"/>
<evidence type="ECO:0000259" key="2">
    <source>
        <dbReference type="Pfam" id="PF05970"/>
    </source>
</evidence>
<keyword evidence="1" id="KW-0227">DNA damage</keyword>
<dbReference type="InterPro" id="IPR027417">
    <property type="entry name" value="P-loop_NTPase"/>
</dbReference>
<dbReference type="Pfam" id="PF21530">
    <property type="entry name" value="Pif1_2B_dom"/>
    <property type="match status" value="1"/>
</dbReference>
<dbReference type="InterPro" id="IPR049163">
    <property type="entry name" value="Pif1-like_2B_dom"/>
</dbReference>
<keyword evidence="1" id="KW-0233">DNA recombination</keyword>
<keyword evidence="1" id="KW-0547">Nucleotide-binding</keyword>
<dbReference type="GO" id="GO:0006310">
    <property type="term" value="P:DNA recombination"/>
    <property type="evidence" value="ECO:0007669"/>
    <property type="project" value="UniProtKB-KW"/>
</dbReference>
<comment type="cofactor">
    <cofactor evidence="1">
        <name>Mg(2+)</name>
        <dbReference type="ChEBI" id="CHEBI:18420"/>
    </cofactor>
</comment>
<reference evidence="4 5" key="1">
    <citation type="journal article" date="2018" name="Nat. Genet.">
        <title>The Rosa genome provides new insights in the design of modern roses.</title>
        <authorList>
            <person name="Bendahmane M."/>
        </authorList>
    </citation>
    <scope>NUCLEOTIDE SEQUENCE [LARGE SCALE GENOMIC DNA]</scope>
    <source>
        <strain evidence="5">cv. Old Blush</strain>
    </source>
</reference>
<comment type="catalytic activity">
    <reaction evidence="1">
        <text>ATP + H2O = ADP + phosphate + H(+)</text>
        <dbReference type="Rhea" id="RHEA:13065"/>
        <dbReference type="ChEBI" id="CHEBI:15377"/>
        <dbReference type="ChEBI" id="CHEBI:15378"/>
        <dbReference type="ChEBI" id="CHEBI:30616"/>
        <dbReference type="ChEBI" id="CHEBI:43474"/>
        <dbReference type="ChEBI" id="CHEBI:456216"/>
        <dbReference type="EC" id="5.6.2.3"/>
    </reaction>
</comment>
<organism evidence="4 5">
    <name type="scientific">Rosa chinensis</name>
    <name type="common">China rose</name>
    <dbReference type="NCBI Taxonomy" id="74649"/>
    <lineage>
        <taxon>Eukaryota</taxon>
        <taxon>Viridiplantae</taxon>
        <taxon>Streptophyta</taxon>
        <taxon>Embryophyta</taxon>
        <taxon>Tracheophyta</taxon>
        <taxon>Spermatophyta</taxon>
        <taxon>Magnoliopsida</taxon>
        <taxon>eudicotyledons</taxon>
        <taxon>Gunneridae</taxon>
        <taxon>Pentapetalae</taxon>
        <taxon>rosids</taxon>
        <taxon>fabids</taxon>
        <taxon>Rosales</taxon>
        <taxon>Rosaceae</taxon>
        <taxon>Rosoideae</taxon>
        <taxon>Rosoideae incertae sedis</taxon>
        <taxon>Rosa</taxon>
    </lineage>
</organism>
<name>A0A2P6SH82_ROSCH</name>
<keyword evidence="5" id="KW-1185">Reference proteome</keyword>
<dbReference type="GO" id="GO:0000723">
    <property type="term" value="P:telomere maintenance"/>
    <property type="evidence" value="ECO:0007669"/>
    <property type="project" value="InterPro"/>
</dbReference>
<comment type="similarity">
    <text evidence="1">Belongs to the helicase family.</text>
</comment>
<feature type="domain" description="DNA helicase Pif1-like 2B" evidence="3">
    <location>
        <begin position="169"/>
        <end position="211"/>
    </location>
</feature>
<protein>
    <recommendedName>
        <fullName evidence="1">ATP-dependent DNA helicase</fullName>
        <ecNumber evidence="1">5.6.2.3</ecNumber>
    </recommendedName>
</protein>
<sequence>MDVELPFGGKIMIFGGDFRQVLPVIPKGTKSELIQASIVKATFWAQTKILRLRQNMRSINDHQFAEFLLRVGDGSEQVIDDEMMRLPERMVVPWESDQSINQIIDEVFPNLGDHVNDARYMVDRALITPINDDVDVLNEKIINMFPGEEITLYSFDSVEDDMRNLYQPEFLNSITAGGLPPHKLTLKVGAPIMLLRNIDPKLGLCNGTRLLCRVCWD</sequence>
<proteinExistence type="inferred from homology"/>
<evidence type="ECO:0000313" key="4">
    <source>
        <dbReference type="EMBL" id="PRQ58043.1"/>
    </source>
</evidence>
<gene>
    <name evidence="4" type="ORF">RchiOBHm_Chr1g0354911</name>
</gene>
<feature type="domain" description="DNA helicase Pif1-like DEAD-box helicase" evidence="2">
    <location>
        <begin position="5"/>
        <end position="77"/>
    </location>
</feature>
<dbReference type="AlphaFoldDB" id="A0A2P6SH82"/>
<keyword evidence="1" id="KW-0234">DNA repair</keyword>
<keyword evidence="1" id="KW-0067">ATP-binding</keyword>
<dbReference type="InterPro" id="IPR010285">
    <property type="entry name" value="DNA_helicase_pif1-like_DEAD"/>
</dbReference>
<dbReference type="EC" id="5.6.2.3" evidence="1"/>
<dbReference type="EMBL" id="PDCK01000039">
    <property type="protein sequence ID" value="PRQ58043.1"/>
    <property type="molecule type" value="Genomic_DNA"/>
</dbReference>
<dbReference type="SUPFAM" id="SSF52540">
    <property type="entry name" value="P-loop containing nucleoside triphosphate hydrolases"/>
    <property type="match status" value="1"/>
</dbReference>
<evidence type="ECO:0000313" key="5">
    <source>
        <dbReference type="Proteomes" id="UP000238479"/>
    </source>
</evidence>
<evidence type="ECO:0000256" key="1">
    <source>
        <dbReference type="RuleBase" id="RU363044"/>
    </source>
</evidence>
<dbReference type="PANTHER" id="PTHR10492">
    <property type="match status" value="1"/>
</dbReference>
<keyword evidence="1 4" id="KW-0378">Hydrolase</keyword>
<comment type="caution">
    <text evidence="4">The sequence shown here is derived from an EMBL/GenBank/DDBJ whole genome shotgun (WGS) entry which is preliminary data.</text>
</comment>
<dbReference type="GO" id="GO:0005524">
    <property type="term" value="F:ATP binding"/>
    <property type="evidence" value="ECO:0007669"/>
    <property type="project" value="UniProtKB-KW"/>
</dbReference>
<dbReference type="GO" id="GO:0043139">
    <property type="term" value="F:5'-3' DNA helicase activity"/>
    <property type="evidence" value="ECO:0007669"/>
    <property type="project" value="UniProtKB-EC"/>
</dbReference>
<dbReference type="Proteomes" id="UP000238479">
    <property type="component" value="Chromosome 1"/>
</dbReference>
<dbReference type="GO" id="GO:0016887">
    <property type="term" value="F:ATP hydrolysis activity"/>
    <property type="evidence" value="ECO:0007669"/>
    <property type="project" value="RHEA"/>
</dbReference>
<accession>A0A2P6SH82</accession>
<dbReference type="GO" id="GO:0006281">
    <property type="term" value="P:DNA repair"/>
    <property type="evidence" value="ECO:0007669"/>
    <property type="project" value="UniProtKB-KW"/>
</dbReference>
<dbReference type="Pfam" id="PF05970">
    <property type="entry name" value="PIF1"/>
    <property type="match status" value="1"/>
</dbReference>
<dbReference type="OMA" id="MVCERFD"/>
<keyword evidence="1 4" id="KW-0347">Helicase</keyword>
<dbReference type="Gramene" id="PRQ58043">
    <property type="protein sequence ID" value="PRQ58043"/>
    <property type="gene ID" value="RchiOBHm_Chr1g0354911"/>
</dbReference>
<dbReference type="PANTHER" id="PTHR10492:SF57">
    <property type="entry name" value="ATP-DEPENDENT DNA HELICASE"/>
    <property type="match status" value="1"/>
</dbReference>
<evidence type="ECO:0000259" key="3">
    <source>
        <dbReference type="Pfam" id="PF21530"/>
    </source>
</evidence>